<dbReference type="Gene3D" id="2.60.40.2080">
    <property type="match status" value="1"/>
</dbReference>
<dbReference type="OrthoDB" id="5419324at2759"/>
<dbReference type="AlphaFoldDB" id="A0A0C3Q7E7"/>
<gene>
    <name evidence="2" type="ORF">M407DRAFT_30422</name>
</gene>
<proteinExistence type="predicted"/>
<dbReference type="GO" id="GO:0007155">
    <property type="term" value="P:cell adhesion"/>
    <property type="evidence" value="ECO:0007669"/>
    <property type="project" value="InterPro"/>
</dbReference>
<sequence>MSASGTFDTQDVRLWNNPGTQTIKFPKAYVAAPQVAVGLNALDIHPGSEAI</sequence>
<dbReference type="Pfam" id="PF09458">
    <property type="entry name" value="H_lectin"/>
    <property type="match status" value="1"/>
</dbReference>
<accession>A0A0C3Q7E7</accession>
<dbReference type="Proteomes" id="UP000054248">
    <property type="component" value="Unassembled WGS sequence"/>
</dbReference>
<dbReference type="InterPro" id="IPR037221">
    <property type="entry name" value="H-type_lectin_dom_sf"/>
</dbReference>
<reference evidence="3" key="2">
    <citation type="submission" date="2015-01" db="EMBL/GenBank/DDBJ databases">
        <title>Evolutionary Origins and Diversification of the Mycorrhizal Mutualists.</title>
        <authorList>
            <consortium name="DOE Joint Genome Institute"/>
            <consortium name="Mycorrhizal Genomics Consortium"/>
            <person name="Kohler A."/>
            <person name="Kuo A."/>
            <person name="Nagy L.G."/>
            <person name="Floudas D."/>
            <person name="Copeland A."/>
            <person name="Barry K.W."/>
            <person name="Cichocki N."/>
            <person name="Veneault-Fourrey C."/>
            <person name="LaButti K."/>
            <person name="Lindquist E.A."/>
            <person name="Lipzen A."/>
            <person name="Lundell T."/>
            <person name="Morin E."/>
            <person name="Murat C."/>
            <person name="Riley R."/>
            <person name="Ohm R."/>
            <person name="Sun H."/>
            <person name="Tunlid A."/>
            <person name="Henrissat B."/>
            <person name="Grigoriev I.V."/>
            <person name="Hibbett D.S."/>
            <person name="Martin F."/>
        </authorList>
    </citation>
    <scope>NUCLEOTIDE SEQUENCE [LARGE SCALE GENOMIC DNA]</scope>
    <source>
        <strain evidence="3">MUT 4182</strain>
    </source>
</reference>
<evidence type="ECO:0000313" key="3">
    <source>
        <dbReference type="Proteomes" id="UP000054248"/>
    </source>
</evidence>
<protein>
    <recommendedName>
        <fullName evidence="1">H-type lectin domain-containing protein</fullName>
    </recommendedName>
</protein>
<keyword evidence="3" id="KW-1185">Reference proteome</keyword>
<dbReference type="HOGENOM" id="CLU_3112253_0_0_1"/>
<evidence type="ECO:0000259" key="1">
    <source>
        <dbReference type="Pfam" id="PF09458"/>
    </source>
</evidence>
<name>A0A0C3Q7E7_9AGAM</name>
<feature type="domain" description="H-type lectin" evidence="1">
    <location>
        <begin position="20"/>
        <end position="46"/>
    </location>
</feature>
<feature type="non-terminal residue" evidence="2">
    <location>
        <position position="51"/>
    </location>
</feature>
<dbReference type="EMBL" id="KN823196">
    <property type="protein sequence ID" value="KIO19936.1"/>
    <property type="molecule type" value="Genomic_DNA"/>
</dbReference>
<dbReference type="SUPFAM" id="SSF141086">
    <property type="entry name" value="Agglutinin HPA-like"/>
    <property type="match status" value="1"/>
</dbReference>
<dbReference type="GO" id="GO:0030246">
    <property type="term" value="F:carbohydrate binding"/>
    <property type="evidence" value="ECO:0007669"/>
    <property type="project" value="InterPro"/>
</dbReference>
<dbReference type="InterPro" id="IPR019019">
    <property type="entry name" value="H-type_lectin_domain"/>
</dbReference>
<reference evidence="2 3" key="1">
    <citation type="submission" date="2014-04" db="EMBL/GenBank/DDBJ databases">
        <authorList>
            <consortium name="DOE Joint Genome Institute"/>
            <person name="Kuo A."/>
            <person name="Girlanda M."/>
            <person name="Perotto S."/>
            <person name="Kohler A."/>
            <person name="Nagy L.G."/>
            <person name="Floudas D."/>
            <person name="Copeland A."/>
            <person name="Barry K.W."/>
            <person name="Cichocki N."/>
            <person name="Veneault-Fourrey C."/>
            <person name="LaButti K."/>
            <person name="Lindquist E.A."/>
            <person name="Lipzen A."/>
            <person name="Lundell T."/>
            <person name="Morin E."/>
            <person name="Murat C."/>
            <person name="Sun H."/>
            <person name="Tunlid A."/>
            <person name="Henrissat B."/>
            <person name="Grigoriev I.V."/>
            <person name="Hibbett D.S."/>
            <person name="Martin F."/>
            <person name="Nordberg H.P."/>
            <person name="Cantor M.N."/>
            <person name="Hua S.X."/>
        </authorList>
    </citation>
    <scope>NUCLEOTIDE SEQUENCE [LARGE SCALE GENOMIC DNA]</scope>
    <source>
        <strain evidence="2 3">MUT 4182</strain>
    </source>
</reference>
<evidence type="ECO:0000313" key="2">
    <source>
        <dbReference type="EMBL" id="KIO19936.1"/>
    </source>
</evidence>
<organism evidence="2 3">
    <name type="scientific">Tulasnella calospora MUT 4182</name>
    <dbReference type="NCBI Taxonomy" id="1051891"/>
    <lineage>
        <taxon>Eukaryota</taxon>
        <taxon>Fungi</taxon>
        <taxon>Dikarya</taxon>
        <taxon>Basidiomycota</taxon>
        <taxon>Agaricomycotina</taxon>
        <taxon>Agaricomycetes</taxon>
        <taxon>Cantharellales</taxon>
        <taxon>Tulasnellaceae</taxon>
        <taxon>Tulasnella</taxon>
    </lineage>
</organism>